<protein>
    <submittedName>
        <fullName evidence="7">MFS transporter</fullName>
    </submittedName>
</protein>
<dbReference type="GO" id="GO:0005886">
    <property type="term" value="C:plasma membrane"/>
    <property type="evidence" value="ECO:0007669"/>
    <property type="project" value="TreeGrafter"/>
</dbReference>
<keyword evidence="3 5" id="KW-1133">Transmembrane helix</keyword>
<sequence length="437" mass="47209">MRQTAMKTIQDYIDQTPFSAFQKLIFVLTFFVAFFDGYDTAVIGYVAPSLMSEWGVAKPDLAPVLSAALWGLACGAISSGPLADRIGRKYLLVGSVTLFAVGSLVSSLAASLDMLVIWRFITGVGLGAAMPNAVTLLSEYSPQQQRARIVNTMFCGFPLGAAIGGFIASYLIPAYGWQSAFLFGGVFPLILGFLMIFCVPESVRFLSSRAGAEHRIKAILAKMGGDSLEQVDCHVQEETMVKGQGIKVVLSNHFIFGSVLLWICYFMGLVIFYGVINWMPVLLKSSMDAGLAKQVTGLFAFGGLGAIASGYLMDRYNVNYLNALLAVLTAVGIAVMGLSLQWGTVALIFIVLFAGVVMNTLQASLPTVAALFYPTQGRTTGVSWMMGIGRFGGVAGTYLMAELNRLEFSLEQMFYCLAIPAVITAVCLLLKQWVYKH</sequence>
<feature type="domain" description="Major facilitator superfamily (MFS) profile" evidence="6">
    <location>
        <begin position="25"/>
        <end position="436"/>
    </location>
</feature>
<reference evidence="7 8" key="1">
    <citation type="submission" date="2020-05" db="EMBL/GenBank/DDBJ databases">
        <authorList>
            <person name="Niu N."/>
        </authorList>
    </citation>
    <scope>NUCLEOTIDE SEQUENCE [LARGE SCALE GENOMIC DNA]</scope>
    <source>
        <strain evidence="7 8">LMG10982</strain>
    </source>
</reference>
<accession>A0A7Y4P5R5</accession>
<evidence type="ECO:0000313" key="7">
    <source>
        <dbReference type="EMBL" id="NOL50068.1"/>
    </source>
</evidence>
<feature type="transmembrane region" description="Helical" evidence="5">
    <location>
        <begin position="382"/>
        <end position="400"/>
    </location>
</feature>
<dbReference type="AlphaFoldDB" id="A0A7Y4P5R5"/>
<dbReference type="Gene3D" id="1.20.1250.20">
    <property type="entry name" value="MFS general substrate transporter like domains"/>
    <property type="match status" value="1"/>
</dbReference>
<dbReference type="CDD" id="cd17365">
    <property type="entry name" value="MFS_PcaK_like"/>
    <property type="match status" value="1"/>
</dbReference>
<evidence type="ECO:0000256" key="4">
    <source>
        <dbReference type="ARBA" id="ARBA00023136"/>
    </source>
</evidence>
<feature type="transmembrane region" description="Helical" evidence="5">
    <location>
        <begin position="295"/>
        <end position="313"/>
    </location>
</feature>
<dbReference type="InterPro" id="IPR005829">
    <property type="entry name" value="Sugar_transporter_CS"/>
</dbReference>
<feature type="transmembrane region" description="Helical" evidence="5">
    <location>
        <begin position="24"/>
        <end position="47"/>
    </location>
</feature>
<dbReference type="Proteomes" id="UP000541421">
    <property type="component" value="Unassembled WGS sequence"/>
</dbReference>
<dbReference type="RefSeq" id="WP_171589124.1">
    <property type="nucleotide sequence ID" value="NZ_JABGBO010000008.1"/>
</dbReference>
<dbReference type="Pfam" id="PF07690">
    <property type="entry name" value="MFS_1"/>
    <property type="match status" value="1"/>
</dbReference>
<feature type="transmembrane region" description="Helical" evidence="5">
    <location>
        <begin position="254"/>
        <end position="275"/>
    </location>
</feature>
<dbReference type="InterPro" id="IPR011701">
    <property type="entry name" value="MFS"/>
</dbReference>
<comment type="subcellular location">
    <subcellularLocation>
        <location evidence="1">Membrane</location>
        <topology evidence="1">Multi-pass membrane protein</topology>
    </subcellularLocation>
</comment>
<dbReference type="PROSITE" id="PS50850">
    <property type="entry name" value="MFS"/>
    <property type="match status" value="1"/>
</dbReference>
<dbReference type="PANTHER" id="PTHR23508:SF10">
    <property type="entry name" value="CARBOXYLIC ACID TRANSPORTER PROTEIN HOMOLOG"/>
    <property type="match status" value="1"/>
</dbReference>
<organism evidence="7 8">
    <name type="scientific">Pelistega europaea</name>
    <dbReference type="NCBI Taxonomy" id="106147"/>
    <lineage>
        <taxon>Bacteria</taxon>
        <taxon>Pseudomonadati</taxon>
        <taxon>Pseudomonadota</taxon>
        <taxon>Betaproteobacteria</taxon>
        <taxon>Burkholderiales</taxon>
        <taxon>Alcaligenaceae</taxon>
        <taxon>Pelistega</taxon>
    </lineage>
</organism>
<name>A0A7Y4P5R5_9BURK</name>
<proteinExistence type="predicted"/>
<dbReference type="PANTHER" id="PTHR23508">
    <property type="entry name" value="CARBOXYLIC ACID TRANSPORTER PROTEIN HOMOLOG"/>
    <property type="match status" value="1"/>
</dbReference>
<evidence type="ECO:0000259" key="6">
    <source>
        <dbReference type="PROSITE" id="PS50850"/>
    </source>
</evidence>
<gene>
    <name evidence="7" type="ORF">HKX40_07970</name>
</gene>
<feature type="transmembrane region" description="Helical" evidence="5">
    <location>
        <begin position="346"/>
        <end position="373"/>
    </location>
</feature>
<dbReference type="EMBL" id="JABGBO010000008">
    <property type="protein sequence ID" value="NOL50068.1"/>
    <property type="molecule type" value="Genomic_DNA"/>
</dbReference>
<dbReference type="PROSITE" id="PS00217">
    <property type="entry name" value="SUGAR_TRANSPORT_2"/>
    <property type="match status" value="1"/>
</dbReference>
<feature type="transmembrane region" description="Helical" evidence="5">
    <location>
        <begin position="116"/>
        <end position="137"/>
    </location>
</feature>
<feature type="transmembrane region" description="Helical" evidence="5">
    <location>
        <begin position="412"/>
        <end position="430"/>
    </location>
</feature>
<evidence type="ECO:0000313" key="8">
    <source>
        <dbReference type="Proteomes" id="UP000541421"/>
    </source>
</evidence>
<feature type="transmembrane region" description="Helical" evidence="5">
    <location>
        <begin position="149"/>
        <end position="172"/>
    </location>
</feature>
<keyword evidence="4 5" id="KW-0472">Membrane</keyword>
<keyword evidence="2 5" id="KW-0812">Transmembrane</keyword>
<evidence type="ECO:0000256" key="1">
    <source>
        <dbReference type="ARBA" id="ARBA00004141"/>
    </source>
</evidence>
<comment type="caution">
    <text evidence="7">The sequence shown here is derived from an EMBL/GenBank/DDBJ whole genome shotgun (WGS) entry which is preliminary data.</text>
</comment>
<feature type="transmembrane region" description="Helical" evidence="5">
    <location>
        <begin position="320"/>
        <end position="340"/>
    </location>
</feature>
<evidence type="ECO:0000256" key="3">
    <source>
        <dbReference type="ARBA" id="ARBA00022989"/>
    </source>
</evidence>
<dbReference type="SUPFAM" id="SSF103473">
    <property type="entry name" value="MFS general substrate transporter"/>
    <property type="match status" value="1"/>
</dbReference>
<dbReference type="GO" id="GO:0046943">
    <property type="term" value="F:carboxylic acid transmembrane transporter activity"/>
    <property type="evidence" value="ECO:0007669"/>
    <property type="project" value="TreeGrafter"/>
</dbReference>
<evidence type="ECO:0000256" key="2">
    <source>
        <dbReference type="ARBA" id="ARBA00022692"/>
    </source>
</evidence>
<dbReference type="InterPro" id="IPR020846">
    <property type="entry name" value="MFS_dom"/>
</dbReference>
<dbReference type="PROSITE" id="PS00216">
    <property type="entry name" value="SUGAR_TRANSPORT_1"/>
    <property type="match status" value="1"/>
</dbReference>
<feature type="transmembrane region" description="Helical" evidence="5">
    <location>
        <begin position="90"/>
        <end position="110"/>
    </location>
</feature>
<dbReference type="InterPro" id="IPR036259">
    <property type="entry name" value="MFS_trans_sf"/>
</dbReference>
<feature type="transmembrane region" description="Helical" evidence="5">
    <location>
        <begin position="67"/>
        <end position="83"/>
    </location>
</feature>
<feature type="transmembrane region" description="Helical" evidence="5">
    <location>
        <begin position="178"/>
        <end position="199"/>
    </location>
</feature>
<evidence type="ECO:0000256" key="5">
    <source>
        <dbReference type="SAM" id="Phobius"/>
    </source>
</evidence>
<keyword evidence="8" id="KW-1185">Reference proteome</keyword>